<sequence length="82" mass="9019">MNQSPLEYLCSSPETINPAIVTARKIQHLELSGQVTPEMMAELAKEAKSAIAEGKQAITNYGYSLEQLKLANSQPNKIPWGF</sequence>
<comment type="caution">
    <text evidence="1">The sequence shown here is derived from an EMBL/GenBank/DDBJ whole genome shotgun (WGS) entry which is preliminary data.</text>
</comment>
<protein>
    <submittedName>
        <fullName evidence="1">Uncharacterized protein</fullName>
    </submittedName>
</protein>
<keyword evidence="2" id="KW-1185">Reference proteome</keyword>
<dbReference type="RefSeq" id="WP_229642008.1">
    <property type="nucleotide sequence ID" value="NZ_JADWDC010000058.1"/>
</dbReference>
<dbReference type="EMBL" id="JADWDC010000058">
    <property type="protein sequence ID" value="MCC0178904.1"/>
    <property type="molecule type" value="Genomic_DNA"/>
</dbReference>
<dbReference type="AlphaFoldDB" id="A0A964FJ43"/>
<organism evidence="1 2">
    <name type="scientific">Waterburya agarophytonicola KI4</name>
    <dbReference type="NCBI Taxonomy" id="2874699"/>
    <lineage>
        <taxon>Bacteria</taxon>
        <taxon>Bacillati</taxon>
        <taxon>Cyanobacteriota</taxon>
        <taxon>Cyanophyceae</taxon>
        <taxon>Pleurocapsales</taxon>
        <taxon>Hyellaceae</taxon>
        <taxon>Waterburya</taxon>
        <taxon>Waterburya agarophytonicola</taxon>
    </lineage>
</organism>
<evidence type="ECO:0000313" key="2">
    <source>
        <dbReference type="Proteomes" id="UP000729733"/>
    </source>
</evidence>
<dbReference type="Proteomes" id="UP000729733">
    <property type="component" value="Unassembled WGS sequence"/>
</dbReference>
<gene>
    <name evidence="1" type="ORF">I4641_18205</name>
</gene>
<reference evidence="1" key="1">
    <citation type="journal article" date="2021" name="Antonie Van Leeuwenhoek">
        <title>Draft genome and description of Waterburya agarophytonicola gen. nov. sp. nov. (Pleurocapsales, Cyanobacteria): a seaweed symbiont.</title>
        <authorList>
            <person name="Bonthond G."/>
            <person name="Shalygin S."/>
            <person name="Bayer T."/>
            <person name="Weinberger F."/>
        </authorList>
    </citation>
    <scope>NUCLEOTIDE SEQUENCE</scope>
    <source>
        <strain evidence="1">KI4</strain>
    </source>
</reference>
<accession>A0A964FJ43</accession>
<evidence type="ECO:0000313" key="1">
    <source>
        <dbReference type="EMBL" id="MCC0178904.1"/>
    </source>
</evidence>
<name>A0A964FJ43_9CYAN</name>
<proteinExistence type="predicted"/>